<protein>
    <recommendedName>
        <fullName evidence="8">Xylanolytic transcriptional activator regulatory domain-containing protein</fullName>
    </recommendedName>
</protein>
<dbReference type="CDD" id="cd12148">
    <property type="entry name" value="fungal_TF_MHR"/>
    <property type="match status" value="1"/>
</dbReference>
<evidence type="ECO:0000313" key="10">
    <source>
        <dbReference type="Proteomes" id="UP001194746"/>
    </source>
</evidence>
<feature type="compositionally biased region" description="Acidic residues" evidence="7">
    <location>
        <begin position="414"/>
        <end position="423"/>
    </location>
</feature>
<comment type="caution">
    <text evidence="9">The sequence shown here is derived from an EMBL/GenBank/DDBJ whole genome shotgun (WGS) entry which is preliminary data.</text>
</comment>
<evidence type="ECO:0000256" key="1">
    <source>
        <dbReference type="ARBA" id="ARBA00022723"/>
    </source>
</evidence>
<keyword evidence="4" id="KW-0238">DNA-binding</keyword>
<reference evidence="9" key="1">
    <citation type="journal article" date="2019" name="Beilstein J. Org. Chem.">
        <title>Nanangenines: drimane sesquiterpenoids as the dominant metabolite cohort of a novel Australian fungus, Aspergillus nanangensis.</title>
        <authorList>
            <person name="Lacey H.J."/>
            <person name="Gilchrist C.L.M."/>
            <person name="Crombie A."/>
            <person name="Kalaitzis J.A."/>
            <person name="Vuong D."/>
            <person name="Rutledge P.J."/>
            <person name="Turner P."/>
            <person name="Pitt J.I."/>
            <person name="Lacey E."/>
            <person name="Chooi Y.H."/>
            <person name="Piggott A.M."/>
        </authorList>
    </citation>
    <scope>NUCLEOTIDE SEQUENCE</scope>
    <source>
        <strain evidence="9">MST-FP2251</strain>
    </source>
</reference>
<keyword evidence="5" id="KW-0804">Transcription</keyword>
<name>A0AAD4D048_ASPNN</name>
<keyword evidence="3" id="KW-0805">Transcription regulation</keyword>
<dbReference type="GO" id="GO:0003677">
    <property type="term" value="F:DNA binding"/>
    <property type="evidence" value="ECO:0007669"/>
    <property type="project" value="UniProtKB-KW"/>
</dbReference>
<accession>A0AAD4D048</accession>
<proteinExistence type="predicted"/>
<evidence type="ECO:0000256" key="6">
    <source>
        <dbReference type="ARBA" id="ARBA00023242"/>
    </source>
</evidence>
<dbReference type="GO" id="GO:0006351">
    <property type="term" value="P:DNA-templated transcription"/>
    <property type="evidence" value="ECO:0007669"/>
    <property type="project" value="InterPro"/>
</dbReference>
<keyword evidence="1" id="KW-0479">Metal-binding</keyword>
<evidence type="ECO:0000259" key="8">
    <source>
        <dbReference type="SMART" id="SM00906"/>
    </source>
</evidence>
<evidence type="ECO:0000256" key="3">
    <source>
        <dbReference type="ARBA" id="ARBA00023015"/>
    </source>
</evidence>
<dbReference type="AlphaFoldDB" id="A0AAD4D048"/>
<feature type="domain" description="Xylanolytic transcriptional activator regulatory" evidence="8">
    <location>
        <begin position="254"/>
        <end position="328"/>
    </location>
</feature>
<evidence type="ECO:0000256" key="2">
    <source>
        <dbReference type="ARBA" id="ARBA00022833"/>
    </source>
</evidence>
<dbReference type="Pfam" id="PF04082">
    <property type="entry name" value="Fungal_trans"/>
    <property type="match status" value="1"/>
</dbReference>
<sequence>MESQPAAIAGLTSRTVTIVEGQRRAEDENAHLKQRLGMSEETIRETIRETPPETAPMTLEKPPSAVSRIVVAPNGEPSYHGVTSTLFEDTSTDPRPALQVSREARMPVEWVTRGLIAESAQQRQLETVNFHQNRLDFDGVSPELGMHLLSLHWNRQHHSFLVTYRPAFMRDMATGGRYFSKLLLNAIYFASSKFSNRLEVRRDPDDVRTAGWLFRRRVKELLGDALDRSEITTIQALLVMTSSLFALGDERSAAWLYAGTAFRMIIDLGLHVEVAARFSQSHEDVEIRRRVFWAAFVVDKVQSLYQGRPATLQHSDARVPLTFLDQFEELEHWRPFAYSETANYQGSPAYSVSTFTELCRLAVVLNKVLNQVYSESSANVVAEESIATLHALHGDLQVWYRGLPAHLDFDPDNYDDADIDSDDTNPHQATTTNNLPPPPPPHVLSLMAMHQVLLILLHRPFVADGHLHVADPSIAVTSFTICAAAARRIVGLVRVYDATFSIRRAPYLISYATYVAATILVRIAAQRPEKSQAHCGLRTCLSVFAENQETNWAVRRARNVIVHLMEVMGVSLGGGGQLVQTDWGAQQRGEGNERAVHGRRQEELNMSMIIQSFGRDQGENHLVAVTPGRLDAEAGITEAFSTGLGMQTWDDMLFGFNGASLDEVGMGS</sequence>
<dbReference type="PANTHER" id="PTHR31313">
    <property type="entry name" value="TY1 ENHANCER ACTIVATOR"/>
    <property type="match status" value="1"/>
</dbReference>
<reference evidence="9" key="2">
    <citation type="submission" date="2020-02" db="EMBL/GenBank/DDBJ databases">
        <authorList>
            <person name="Gilchrist C.L.M."/>
            <person name="Chooi Y.-H."/>
        </authorList>
    </citation>
    <scope>NUCLEOTIDE SEQUENCE</scope>
    <source>
        <strain evidence="9">MST-FP2251</strain>
    </source>
</reference>
<feature type="region of interest" description="Disordered" evidence="7">
    <location>
        <begin position="414"/>
        <end position="437"/>
    </location>
</feature>
<dbReference type="EMBL" id="VCAU01000002">
    <property type="protein sequence ID" value="KAF9894993.1"/>
    <property type="molecule type" value="Genomic_DNA"/>
</dbReference>
<dbReference type="InterPro" id="IPR051615">
    <property type="entry name" value="Transcr_Regulatory_Elem"/>
</dbReference>
<dbReference type="GO" id="GO:0008270">
    <property type="term" value="F:zinc ion binding"/>
    <property type="evidence" value="ECO:0007669"/>
    <property type="project" value="InterPro"/>
</dbReference>
<keyword evidence="10" id="KW-1185">Reference proteome</keyword>
<dbReference type="Proteomes" id="UP001194746">
    <property type="component" value="Unassembled WGS sequence"/>
</dbReference>
<evidence type="ECO:0000256" key="5">
    <source>
        <dbReference type="ARBA" id="ARBA00023163"/>
    </source>
</evidence>
<evidence type="ECO:0000256" key="4">
    <source>
        <dbReference type="ARBA" id="ARBA00023125"/>
    </source>
</evidence>
<keyword evidence="6" id="KW-0539">Nucleus</keyword>
<dbReference type="SMART" id="SM00906">
    <property type="entry name" value="Fungal_trans"/>
    <property type="match status" value="1"/>
</dbReference>
<gene>
    <name evidence="9" type="ORF">FE257_004617</name>
</gene>
<organism evidence="9 10">
    <name type="scientific">Aspergillus nanangensis</name>
    <dbReference type="NCBI Taxonomy" id="2582783"/>
    <lineage>
        <taxon>Eukaryota</taxon>
        <taxon>Fungi</taxon>
        <taxon>Dikarya</taxon>
        <taxon>Ascomycota</taxon>
        <taxon>Pezizomycotina</taxon>
        <taxon>Eurotiomycetes</taxon>
        <taxon>Eurotiomycetidae</taxon>
        <taxon>Eurotiales</taxon>
        <taxon>Aspergillaceae</taxon>
        <taxon>Aspergillus</taxon>
        <taxon>Aspergillus subgen. Circumdati</taxon>
    </lineage>
</organism>
<evidence type="ECO:0000313" key="9">
    <source>
        <dbReference type="EMBL" id="KAF9894993.1"/>
    </source>
</evidence>
<dbReference type="PANTHER" id="PTHR31313:SF86">
    <property type="entry name" value="ZN(2)-C6 FUNGAL-TYPE DOMAIN-CONTAINING PROTEIN"/>
    <property type="match status" value="1"/>
</dbReference>
<dbReference type="InterPro" id="IPR007219">
    <property type="entry name" value="XnlR_reg_dom"/>
</dbReference>
<keyword evidence="2" id="KW-0862">Zinc</keyword>
<evidence type="ECO:0000256" key="7">
    <source>
        <dbReference type="SAM" id="MobiDB-lite"/>
    </source>
</evidence>